<sequence>MNLLRYYLMIGGAGFDMNAYSLACKQRSIPTGRVGFIKNPRIKNHEGISVSIESGVPGTFGDGYFMWQSEIVNYATKESEFQRQYSMPMGSDYSQLWVNEESAMINFLLPFKSRMPNVSNYCVGDYFIIFKVIYGSSDEGGCVCAGYSRRIISILAEIGAGIESDCESHQMHFAKLRNM</sequence>
<organism evidence="1 2">
    <name type="scientific">Acidovorax delafieldii 2AN</name>
    <dbReference type="NCBI Taxonomy" id="573060"/>
    <lineage>
        <taxon>Bacteria</taxon>
        <taxon>Pseudomonadati</taxon>
        <taxon>Pseudomonadota</taxon>
        <taxon>Betaproteobacteria</taxon>
        <taxon>Burkholderiales</taxon>
        <taxon>Comamonadaceae</taxon>
        <taxon>Acidovorax</taxon>
    </lineage>
</organism>
<keyword evidence="2" id="KW-1185">Reference proteome</keyword>
<evidence type="ECO:0000313" key="1">
    <source>
        <dbReference type="EMBL" id="EER60919.1"/>
    </source>
</evidence>
<name>C5T3M8_ACIDE</name>
<accession>C5T3M8</accession>
<comment type="caution">
    <text evidence="1">The sequence shown here is derived from an EMBL/GenBank/DDBJ whole genome shotgun (WGS) entry which is preliminary data.</text>
</comment>
<dbReference type="PATRIC" id="fig|573060.9.peg.3651"/>
<dbReference type="EMBL" id="ACQT01000033">
    <property type="protein sequence ID" value="EER60919.1"/>
    <property type="molecule type" value="Genomic_DNA"/>
</dbReference>
<reference evidence="1 2" key="1">
    <citation type="submission" date="2009-05" db="EMBL/GenBank/DDBJ databases">
        <title>The draft genome of Acidovorax delafieldii 2AN.</title>
        <authorList>
            <consortium name="US DOE Joint Genome Institute (JGI-PGF)"/>
            <person name="Lucas S."/>
            <person name="Copeland A."/>
            <person name="Lapidus A."/>
            <person name="Glavina del Rio T."/>
            <person name="Tice H."/>
            <person name="Bruce D."/>
            <person name="Goodwin L."/>
            <person name="Pitluck S."/>
            <person name="Larimer F."/>
            <person name="Land M.L."/>
            <person name="Hauser L."/>
            <person name="Shelobolina E.S."/>
            <person name="Picardal F."/>
            <person name="Roden E."/>
            <person name="Emerson D."/>
        </authorList>
    </citation>
    <scope>NUCLEOTIDE SEQUENCE [LARGE SCALE GENOMIC DNA]</scope>
    <source>
        <strain evidence="1 2">2AN</strain>
    </source>
</reference>
<dbReference type="OrthoDB" id="9155997at2"/>
<dbReference type="Proteomes" id="UP000003856">
    <property type="component" value="Unassembled WGS sequence"/>
</dbReference>
<proteinExistence type="predicted"/>
<protein>
    <submittedName>
        <fullName evidence="1">Uncharacterized protein</fullName>
    </submittedName>
</protein>
<gene>
    <name evidence="1" type="ORF">AcdelDRAFT_1496</name>
</gene>
<dbReference type="RefSeq" id="WP_005795059.1">
    <property type="nucleotide sequence ID" value="NZ_ACQT01000033.1"/>
</dbReference>
<evidence type="ECO:0000313" key="2">
    <source>
        <dbReference type="Proteomes" id="UP000003856"/>
    </source>
</evidence>
<dbReference type="AlphaFoldDB" id="C5T3M8"/>